<accession>A0ABR2ML77</accession>
<proteinExistence type="predicted"/>
<evidence type="ECO:0000256" key="1">
    <source>
        <dbReference type="SAM" id="MobiDB-lite"/>
    </source>
</evidence>
<sequence length="165" mass="18206">MYDTHPLLISVGRRFENGARLKKFPPHEPTSTSLRAVVVITIHDSHVPAYSSDPSLPSRASGVASSPPRLLRSKRAAGSHPGDSTAGGHPSRADPPPGDLLVEVWSRSDPWSGGRSARAWAARDRHRRPYGFWKECMMSSYTRNQCMILDTTLHFFMSRAVKDGA</sequence>
<name>A0ABR2ML77_9ASPA</name>
<protein>
    <submittedName>
        <fullName evidence="2">Uncharacterized protein</fullName>
    </submittedName>
</protein>
<evidence type="ECO:0000313" key="3">
    <source>
        <dbReference type="Proteomes" id="UP001412067"/>
    </source>
</evidence>
<feature type="region of interest" description="Disordered" evidence="1">
    <location>
        <begin position="50"/>
        <end position="100"/>
    </location>
</feature>
<reference evidence="2 3" key="1">
    <citation type="journal article" date="2022" name="Nat. Plants">
        <title>Genomes of leafy and leafless Platanthera orchids illuminate the evolution of mycoheterotrophy.</title>
        <authorList>
            <person name="Li M.H."/>
            <person name="Liu K.W."/>
            <person name="Li Z."/>
            <person name="Lu H.C."/>
            <person name="Ye Q.L."/>
            <person name="Zhang D."/>
            <person name="Wang J.Y."/>
            <person name="Li Y.F."/>
            <person name="Zhong Z.M."/>
            <person name="Liu X."/>
            <person name="Yu X."/>
            <person name="Liu D.K."/>
            <person name="Tu X.D."/>
            <person name="Liu B."/>
            <person name="Hao Y."/>
            <person name="Liao X.Y."/>
            <person name="Jiang Y.T."/>
            <person name="Sun W.H."/>
            <person name="Chen J."/>
            <person name="Chen Y.Q."/>
            <person name="Ai Y."/>
            <person name="Zhai J.W."/>
            <person name="Wu S.S."/>
            <person name="Zhou Z."/>
            <person name="Hsiao Y.Y."/>
            <person name="Wu W.L."/>
            <person name="Chen Y.Y."/>
            <person name="Lin Y.F."/>
            <person name="Hsu J.L."/>
            <person name="Li C.Y."/>
            <person name="Wang Z.W."/>
            <person name="Zhao X."/>
            <person name="Zhong W.Y."/>
            <person name="Ma X.K."/>
            <person name="Ma L."/>
            <person name="Huang J."/>
            <person name="Chen G.Z."/>
            <person name="Huang M.Z."/>
            <person name="Huang L."/>
            <person name="Peng D.H."/>
            <person name="Luo Y.B."/>
            <person name="Zou S.Q."/>
            <person name="Chen S.P."/>
            <person name="Lan S."/>
            <person name="Tsai W.C."/>
            <person name="Van de Peer Y."/>
            <person name="Liu Z.J."/>
        </authorList>
    </citation>
    <scope>NUCLEOTIDE SEQUENCE [LARGE SCALE GENOMIC DNA]</scope>
    <source>
        <strain evidence="2">Lor288</strain>
    </source>
</reference>
<evidence type="ECO:0000313" key="2">
    <source>
        <dbReference type="EMBL" id="KAK8964461.1"/>
    </source>
</evidence>
<organism evidence="2 3">
    <name type="scientific">Platanthera guangdongensis</name>
    <dbReference type="NCBI Taxonomy" id="2320717"/>
    <lineage>
        <taxon>Eukaryota</taxon>
        <taxon>Viridiplantae</taxon>
        <taxon>Streptophyta</taxon>
        <taxon>Embryophyta</taxon>
        <taxon>Tracheophyta</taxon>
        <taxon>Spermatophyta</taxon>
        <taxon>Magnoliopsida</taxon>
        <taxon>Liliopsida</taxon>
        <taxon>Asparagales</taxon>
        <taxon>Orchidaceae</taxon>
        <taxon>Orchidoideae</taxon>
        <taxon>Orchideae</taxon>
        <taxon>Orchidinae</taxon>
        <taxon>Platanthera</taxon>
    </lineage>
</organism>
<gene>
    <name evidence="2" type="ORF">KSP40_PGU019765</name>
</gene>
<keyword evidence="3" id="KW-1185">Reference proteome</keyword>
<dbReference type="Proteomes" id="UP001412067">
    <property type="component" value="Unassembled WGS sequence"/>
</dbReference>
<dbReference type="EMBL" id="JBBWWR010000007">
    <property type="protein sequence ID" value="KAK8964461.1"/>
    <property type="molecule type" value="Genomic_DNA"/>
</dbReference>
<comment type="caution">
    <text evidence="2">The sequence shown here is derived from an EMBL/GenBank/DDBJ whole genome shotgun (WGS) entry which is preliminary data.</text>
</comment>